<name>A0A2W1H7D4_9PLEO</name>
<accession>A0A2W1H7D4</accession>
<sequence length="334" mass="38767">MKDVKKFVHKHIRKKPFLFMELPAEVRNRIYEYALENRNEPTSKDHTTQVTLARQRNIFGIHRAPRGALALLQVCRQVRRELQPLYMAVGDIRISVELRDLSSLLSTWYSEPNTNAVMQVSAPPTILIWVSAQDVLGGLVVDMRHLFLIMARNPTPAWYTNAHIHEYRFHLLRQSTIPYAMDRLLRVLEYAESVPDVLLEDVKSGVISEIKFVVNKNGTFKWLLTVVIEGATPGHLVTEEEYTRLEGYFEHLTMEAYIYMVMKLVNETGVFGHKHSDLERHTPYDGYPSLGSQQAEDDDMRQEDGQLEKKPRSRPKHGWRIQSIEKGYIIVAWL</sequence>
<evidence type="ECO:0000256" key="1">
    <source>
        <dbReference type="SAM" id="MobiDB-lite"/>
    </source>
</evidence>
<dbReference type="AlphaFoldDB" id="A0A2W1H7D4"/>
<dbReference type="PANTHER" id="PTHR42085:SF1">
    <property type="entry name" value="F-BOX DOMAIN-CONTAINING PROTEIN"/>
    <property type="match status" value="1"/>
</dbReference>
<keyword evidence="4" id="KW-1185">Reference proteome</keyword>
<dbReference type="InterPro" id="IPR045518">
    <property type="entry name" value="2EXR"/>
</dbReference>
<dbReference type="Proteomes" id="UP000249757">
    <property type="component" value="Unassembled WGS sequence"/>
</dbReference>
<protein>
    <recommendedName>
        <fullName evidence="2">2EXR domain-containing protein</fullName>
    </recommendedName>
</protein>
<proteinExistence type="predicted"/>
<organism evidence="3 4">
    <name type="scientific">Pyrenophora tritici-repentis</name>
    <dbReference type="NCBI Taxonomy" id="45151"/>
    <lineage>
        <taxon>Eukaryota</taxon>
        <taxon>Fungi</taxon>
        <taxon>Dikarya</taxon>
        <taxon>Ascomycota</taxon>
        <taxon>Pezizomycotina</taxon>
        <taxon>Dothideomycetes</taxon>
        <taxon>Pleosporomycetidae</taxon>
        <taxon>Pleosporales</taxon>
        <taxon>Pleosporineae</taxon>
        <taxon>Pleosporaceae</taxon>
        <taxon>Pyrenophora</taxon>
    </lineage>
</organism>
<dbReference type="OrthoDB" id="3766937at2759"/>
<evidence type="ECO:0000313" key="4">
    <source>
        <dbReference type="Proteomes" id="UP000249757"/>
    </source>
</evidence>
<feature type="region of interest" description="Disordered" evidence="1">
    <location>
        <begin position="282"/>
        <end position="317"/>
    </location>
</feature>
<dbReference type="PANTHER" id="PTHR42085">
    <property type="entry name" value="F-BOX DOMAIN-CONTAINING PROTEIN"/>
    <property type="match status" value="1"/>
</dbReference>
<dbReference type="EMBL" id="NRDI02000007">
    <property type="protein sequence ID" value="KAI1514641.1"/>
    <property type="molecule type" value="Genomic_DNA"/>
</dbReference>
<comment type="caution">
    <text evidence="3">The sequence shown here is derived from an EMBL/GenBank/DDBJ whole genome shotgun (WGS) entry which is preliminary data.</text>
</comment>
<gene>
    <name evidence="3" type="ORF">Ptr86124_005964</name>
</gene>
<reference evidence="4" key="1">
    <citation type="journal article" date="2022" name="Microb. Genom.">
        <title>A global pangenome for the wheat fungal pathogen Pyrenophora tritici-repentis and prediction of effector protein structural homology.</title>
        <authorList>
            <person name="Moolhuijzen P.M."/>
            <person name="See P.T."/>
            <person name="Shi G."/>
            <person name="Powell H.R."/>
            <person name="Cockram J."/>
            <person name="Jorgensen L.N."/>
            <person name="Benslimane H."/>
            <person name="Strelkov S.E."/>
            <person name="Turner J."/>
            <person name="Liu Z."/>
            <person name="Moffat C.S."/>
        </authorList>
    </citation>
    <scope>NUCLEOTIDE SEQUENCE [LARGE SCALE GENOMIC DNA]</scope>
</reference>
<dbReference type="Pfam" id="PF20150">
    <property type="entry name" value="2EXR"/>
    <property type="match status" value="1"/>
</dbReference>
<feature type="domain" description="2EXR" evidence="2">
    <location>
        <begin position="18"/>
        <end position="82"/>
    </location>
</feature>
<dbReference type="InterPro" id="IPR038883">
    <property type="entry name" value="AN11006-like"/>
</dbReference>
<evidence type="ECO:0000259" key="2">
    <source>
        <dbReference type="Pfam" id="PF20150"/>
    </source>
</evidence>
<evidence type="ECO:0000313" key="3">
    <source>
        <dbReference type="EMBL" id="KAI1514641.1"/>
    </source>
</evidence>